<evidence type="ECO:0000256" key="1">
    <source>
        <dbReference type="ARBA" id="ARBA00001946"/>
    </source>
</evidence>
<comment type="caution">
    <text evidence="11">The sequence shown here is derived from an EMBL/GenBank/DDBJ whole genome shotgun (WGS) entry which is preliminary data.</text>
</comment>
<evidence type="ECO:0000259" key="10">
    <source>
        <dbReference type="Pfam" id="PF13193"/>
    </source>
</evidence>
<accession>A0A811SHV9</accession>
<evidence type="ECO:0000256" key="6">
    <source>
        <dbReference type="ARBA" id="ARBA00034219"/>
    </source>
</evidence>
<dbReference type="Gene3D" id="3.40.50.12780">
    <property type="entry name" value="N-terminal domain of ligase-like"/>
    <property type="match status" value="1"/>
</dbReference>
<comment type="catalytic activity">
    <reaction evidence="8">
        <text>(E)-4-coumarate + ATP + CoA = (E)-4-coumaroyl-CoA + AMP + diphosphate</text>
        <dbReference type="Rhea" id="RHEA:19641"/>
        <dbReference type="ChEBI" id="CHEBI:12876"/>
        <dbReference type="ChEBI" id="CHEBI:30616"/>
        <dbReference type="ChEBI" id="CHEBI:33019"/>
        <dbReference type="ChEBI" id="CHEBI:57287"/>
        <dbReference type="ChEBI" id="CHEBI:85008"/>
        <dbReference type="ChEBI" id="CHEBI:456215"/>
        <dbReference type="EC" id="6.2.1.12"/>
    </reaction>
    <physiologicalReaction direction="left-to-right" evidence="8">
        <dbReference type="Rhea" id="RHEA:19642"/>
    </physiologicalReaction>
</comment>
<evidence type="ECO:0000259" key="9">
    <source>
        <dbReference type="Pfam" id="PF00501"/>
    </source>
</evidence>
<evidence type="ECO:0000256" key="4">
    <source>
        <dbReference type="ARBA" id="ARBA00022598"/>
    </source>
</evidence>
<keyword evidence="5" id="KW-0460">Magnesium</keyword>
<feature type="domain" description="AMP-dependent synthetase/ligase" evidence="9">
    <location>
        <begin position="22"/>
        <end position="380"/>
    </location>
</feature>
<dbReference type="Pfam" id="PF00501">
    <property type="entry name" value="AMP-binding"/>
    <property type="match status" value="1"/>
</dbReference>
<dbReference type="PANTHER" id="PTHR43859">
    <property type="entry name" value="ACYL-ACTIVATING ENZYME"/>
    <property type="match status" value="1"/>
</dbReference>
<proteinExistence type="inferred from homology"/>
<protein>
    <recommendedName>
        <fullName evidence="3">4-coumarate--CoA ligase</fullName>
        <ecNumber evidence="3">6.2.1.12</ecNumber>
    </recommendedName>
</protein>
<dbReference type="GO" id="GO:0106290">
    <property type="term" value="F:trans-cinnamate-CoA ligase activity"/>
    <property type="evidence" value="ECO:0007669"/>
    <property type="project" value="UniProtKB-ARBA"/>
</dbReference>
<dbReference type="InterPro" id="IPR000873">
    <property type="entry name" value="AMP-dep_synth/lig_dom"/>
</dbReference>
<dbReference type="PANTHER" id="PTHR43859:SF2">
    <property type="entry name" value="BUTYRATE--COA LIGASE AAE11, PEROXISOMAL"/>
    <property type="match status" value="1"/>
</dbReference>
<comment type="cofactor">
    <cofactor evidence="1">
        <name>Mg(2+)</name>
        <dbReference type="ChEBI" id="CHEBI:18420"/>
    </cofactor>
</comment>
<evidence type="ECO:0000256" key="5">
    <source>
        <dbReference type="ARBA" id="ARBA00022842"/>
    </source>
</evidence>
<dbReference type="GO" id="GO:0009698">
    <property type="term" value="P:phenylpropanoid metabolic process"/>
    <property type="evidence" value="ECO:0007669"/>
    <property type="project" value="UniProtKB-ARBA"/>
</dbReference>
<dbReference type="InterPro" id="IPR020845">
    <property type="entry name" value="AMP-binding_CS"/>
</dbReference>
<dbReference type="PROSITE" id="PS00455">
    <property type="entry name" value="AMP_BINDING"/>
    <property type="match status" value="1"/>
</dbReference>
<dbReference type="AlphaFoldDB" id="A0A811SHV9"/>
<dbReference type="EC" id="6.2.1.12" evidence="3"/>
<evidence type="ECO:0000256" key="8">
    <source>
        <dbReference type="ARBA" id="ARBA00034252"/>
    </source>
</evidence>
<dbReference type="InterPro" id="IPR025110">
    <property type="entry name" value="AMP-bd_C"/>
</dbReference>
<evidence type="ECO:0000256" key="2">
    <source>
        <dbReference type="ARBA" id="ARBA00006432"/>
    </source>
</evidence>
<dbReference type="OrthoDB" id="10253115at2759"/>
<dbReference type="Proteomes" id="UP000604825">
    <property type="component" value="Unassembled WGS sequence"/>
</dbReference>
<dbReference type="SUPFAM" id="SSF56801">
    <property type="entry name" value="Acetyl-CoA synthetase-like"/>
    <property type="match status" value="1"/>
</dbReference>
<evidence type="ECO:0000313" key="12">
    <source>
        <dbReference type="Proteomes" id="UP000604825"/>
    </source>
</evidence>
<keyword evidence="4" id="KW-0436">Ligase</keyword>
<name>A0A811SHV9_9POAL</name>
<keyword evidence="12" id="KW-1185">Reference proteome</keyword>
<comment type="catalytic activity">
    <reaction evidence="6">
        <text>(E)-4-coumarate + ATP + H(+) = (E)-4-coumaroyl-AMP + diphosphate</text>
        <dbReference type="Rhea" id="RHEA:72419"/>
        <dbReference type="ChEBI" id="CHEBI:12876"/>
        <dbReference type="ChEBI" id="CHEBI:15378"/>
        <dbReference type="ChEBI" id="CHEBI:30616"/>
        <dbReference type="ChEBI" id="CHEBI:33019"/>
        <dbReference type="ChEBI" id="CHEBI:192348"/>
    </reaction>
    <physiologicalReaction direction="left-to-right" evidence="6">
        <dbReference type="Rhea" id="RHEA:72420"/>
    </physiologicalReaction>
</comment>
<dbReference type="Pfam" id="PF13193">
    <property type="entry name" value="AMP-binding_C"/>
    <property type="match status" value="1"/>
</dbReference>
<dbReference type="InterPro" id="IPR042099">
    <property type="entry name" value="ANL_N_sf"/>
</dbReference>
<feature type="domain" description="AMP-binding enzyme C-terminal" evidence="10">
    <location>
        <begin position="430"/>
        <end position="459"/>
    </location>
</feature>
<dbReference type="GO" id="GO:0016207">
    <property type="term" value="F:4-coumarate-CoA ligase activity"/>
    <property type="evidence" value="ECO:0007669"/>
    <property type="project" value="UniProtKB-EC"/>
</dbReference>
<dbReference type="Gene3D" id="3.30.300.30">
    <property type="match status" value="1"/>
</dbReference>
<evidence type="ECO:0000256" key="7">
    <source>
        <dbReference type="ARBA" id="ARBA00034223"/>
    </source>
</evidence>
<gene>
    <name evidence="11" type="ORF">NCGR_LOCUS66519</name>
</gene>
<sequence>MDQLPKRSANYVPLSPVGFLPRANAVYGDRASVIYGRVRFTWRQTYQRCRRLASTLLSLGVRRGDVISVLAPNVPAMYEMHFAVPMAGAVLNTINTRLDAGAVATILRHSGAKLFFVDYDYVRLASDALRLLAADGTPAVPLVADIDDIDSPTGARLGELEYEALVAHGDPDAELPPLEDEWDAVTLNYTSGTTSAPKGVVYSHRGAYLSTTSLLLQWGVTTESVYLWTLPMFHCNGWTFTWGMAARGGVNVCIRDARPADIYRTIARHRVTHMCCAPVVFSILLEGDGATRQLETPVHVLTGGAPPPAALLERVERIGFKWDRLPLPRRARLKARQGVSVLSLADADVKNADTMVSVPRDGKTVGEIVLRGNGVMKGYLNNPEANDNAFRGGWFLTGDVGVVHQDGYIEIKDRSKDVIISGGENICSKEVEEVLFRHPAVADAAVVAMPHPAGARRPALLSYPGTTLPNSARTTCSRSARSAWRASWFPRRWRSSERYLGTRSEKG</sequence>
<evidence type="ECO:0000313" key="11">
    <source>
        <dbReference type="EMBL" id="CAD6342421.1"/>
    </source>
</evidence>
<organism evidence="11 12">
    <name type="scientific">Miscanthus lutarioriparius</name>
    <dbReference type="NCBI Taxonomy" id="422564"/>
    <lineage>
        <taxon>Eukaryota</taxon>
        <taxon>Viridiplantae</taxon>
        <taxon>Streptophyta</taxon>
        <taxon>Embryophyta</taxon>
        <taxon>Tracheophyta</taxon>
        <taxon>Spermatophyta</taxon>
        <taxon>Magnoliopsida</taxon>
        <taxon>Liliopsida</taxon>
        <taxon>Poales</taxon>
        <taxon>Poaceae</taxon>
        <taxon>PACMAD clade</taxon>
        <taxon>Panicoideae</taxon>
        <taxon>Andropogonodae</taxon>
        <taxon>Andropogoneae</taxon>
        <taxon>Saccharinae</taxon>
        <taxon>Miscanthus</taxon>
    </lineage>
</organism>
<comment type="catalytic activity">
    <reaction evidence="7">
        <text>(E)-4-coumaroyl-AMP + CoA = (E)-4-coumaroyl-CoA + AMP + H(+)</text>
        <dbReference type="Rhea" id="RHEA:72423"/>
        <dbReference type="ChEBI" id="CHEBI:15378"/>
        <dbReference type="ChEBI" id="CHEBI:57287"/>
        <dbReference type="ChEBI" id="CHEBI:85008"/>
        <dbReference type="ChEBI" id="CHEBI:192348"/>
        <dbReference type="ChEBI" id="CHEBI:456215"/>
    </reaction>
    <physiologicalReaction direction="left-to-right" evidence="7">
        <dbReference type="Rhea" id="RHEA:72424"/>
    </physiologicalReaction>
</comment>
<reference evidence="11" key="1">
    <citation type="submission" date="2020-10" db="EMBL/GenBank/DDBJ databases">
        <authorList>
            <person name="Han B."/>
            <person name="Lu T."/>
            <person name="Zhao Q."/>
            <person name="Huang X."/>
            <person name="Zhao Y."/>
        </authorList>
    </citation>
    <scope>NUCLEOTIDE SEQUENCE</scope>
</reference>
<comment type="similarity">
    <text evidence="2">Belongs to the ATP-dependent AMP-binding enzyme family.</text>
</comment>
<dbReference type="InterPro" id="IPR045851">
    <property type="entry name" value="AMP-bd_C_sf"/>
</dbReference>
<evidence type="ECO:0000256" key="3">
    <source>
        <dbReference type="ARBA" id="ARBA00012959"/>
    </source>
</evidence>
<dbReference type="EMBL" id="CAJGYO010000492">
    <property type="protein sequence ID" value="CAD6342421.1"/>
    <property type="molecule type" value="Genomic_DNA"/>
</dbReference>